<organism evidence="2 3">
    <name type="scientific">Paludisphaera mucosa</name>
    <dbReference type="NCBI Taxonomy" id="3030827"/>
    <lineage>
        <taxon>Bacteria</taxon>
        <taxon>Pseudomonadati</taxon>
        <taxon>Planctomycetota</taxon>
        <taxon>Planctomycetia</taxon>
        <taxon>Isosphaerales</taxon>
        <taxon>Isosphaeraceae</taxon>
        <taxon>Paludisphaera</taxon>
    </lineage>
</organism>
<gene>
    <name evidence="2" type="ORF">PZE19_19260</name>
</gene>
<dbReference type="EMBL" id="JARRAG010000002">
    <property type="protein sequence ID" value="MDG3005925.1"/>
    <property type="molecule type" value="Genomic_DNA"/>
</dbReference>
<dbReference type="Proteomes" id="UP001216907">
    <property type="component" value="Unassembled WGS sequence"/>
</dbReference>
<comment type="caution">
    <text evidence="2">The sequence shown here is derived from an EMBL/GenBank/DDBJ whole genome shotgun (WGS) entry which is preliminary data.</text>
</comment>
<evidence type="ECO:0008006" key="4">
    <source>
        <dbReference type="Google" id="ProtNLM"/>
    </source>
</evidence>
<accession>A0ABT6FEC7</accession>
<dbReference type="RefSeq" id="WP_277862241.1">
    <property type="nucleotide sequence ID" value="NZ_JARRAG010000002.1"/>
</dbReference>
<evidence type="ECO:0000313" key="3">
    <source>
        <dbReference type="Proteomes" id="UP001216907"/>
    </source>
</evidence>
<name>A0ABT6FEC7_9BACT</name>
<reference evidence="2 3" key="1">
    <citation type="submission" date="2023-03" db="EMBL/GenBank/DDBJ databases">
        <title>Paludisphaera mucosa sp. nov. a novel planctomycete from northern fen.</title>
        <authorList>
            <person name="Ivanova A."/>
        </authorList>
    </citation>
    <scope>NUCLEOTIDE SEQUENCE [LARGE SCALE GENOMIC DNA]</scope>
    <source>
        <strain evidence="2 3">Pla2</strain>
    </source>
</reference>
<protein>
    <recommendedName>
        <fullName evidence="4">BON domain-containing protein</fullName>
    </recommendedName>
</protein>
<keyword evidence="3" id="KW-1185">Reference proteome</keyword>
<feature type="region of interest" description="Disordered" evidence="1">
    <location>
        <begin position="50"/>
        <end position="76"/>
    </location>
</feature>
<sequence>MVRPVVTTEQTAQLEHVRERPRDPGVTPPEAAGLRSRLLSLLLETEGGVSTPMVGPENVMAGQIPSQDEPPGPLPELLRSRLGSRSRDVLVARRGGGLVLSGRCPSFHAKQVVQHEVAEFFGLPVLYNAIDVRQPS</sequence>
<feature type="region of interest" description="Disordered" evidence="1">
    <location>
        <begin position="1"/>
        <end position="31"/>
    </location>
</feature>
<proteinExistence type="predicted"/>
<evidence type="ECO:0000256" key="1">
    <source>
        <dbReference type="SAM" id="MobiDB-lite"/>
    </source>
</evidence>
<evidence type="ECO:0000313" key="2">
    <source>
        <dbReference type="EMBL" id="MDG3005925.1"/>
    </source>
</evidence>